<keyword evidence="1" id="KW-0472">Membrane</keyword>
<proteinExistence type="predicted"/>
<feature type="transmembrane region" description="Helical" evidence="1">
    <location>
        <begin position="57"/>
        <end position="77"/>
    </location>
</feature>
<dbReference type="AlphaFoldDB" id="A0A6J6DAR6"/>
<gene>
    <name evidence="2" type="ORF">UFOPK1493_01781</name>
</gene>
<evidence type="ECO:0000256" key="1">
    <source>
        <dbReference type="SAM" id="Phobius"/>
    </source>
</evidence>
<organism evidence="2">
    <name type="scientific">freshwater metagenome</name>
    <dbReference type="NCBI Taxonomy" id="449393"/>
    <lineage>
        <taxon>unclassified sequences</taxon>
        <taxon>metagenomes</taxon>
        <taxon>ecological metagenomes</taxon>
    </lineage>
</organism>
<feature type="transmembrane region" description="Helical" evidence="1">
    <location>
        <begin position="89"/>
        <end position="108"/>
    </location>
</feature>
<accession>A0A6J6DAR6</accession>
<keyword evidence="1" id="KW-0812">Transmembrane</keyword>
<dbReference type="EMBL" id="CAEZSR010000059">
    <property type="protein sequence ID" value="CAB4560972.1"/>
    <property type="molecule type" value="Genomic_DNA"/>
</dbReference>
<reference evidence="2" key="1">
    <citation type="submission" date="2020-05" db="EMBL/GenBank/DDBJ databases">
        <authorList>
            <person name="Chiriac C."/>
            <person name="Salcher M."/>
            <person name="Ghai R."/>
            <person name="Kavagutti S V."/>
        </authorList>
    </citation>
    <scope>NUCLEOTIDE SEQUENCE</scope>
</reference>
<evidence type="ECO:0000313" key="2">
    <source>
        <dbReference type="EMBL" id="CAB4560972.1"/>
    </source>
</evidence>
<protein>
    <submittedName>
        <fullName evidence="2">Unannotated protein</fullName>
    </submittedName>
</protein>
<feature type="transmembrane region" description="Helical" evidence="1">
    <location>
        <begin position="114"/>
        <end position="133"/>
    </location>
</feature>
<sequence length="156" mass="16305">MSTTPTNHTSSAFATRLDGPAPEVDVSLDLVKRGLMAAPVLIALCAVIWGGDGAFSSLYGVGLILVNFALSAGLIAVTARISLGLMMGAVLFGYLIRLGLVFAAVLLVRDAAWISLPALGATIIITHLGLLGWELKYLAISLAHPGLKPHRAPNHR</sequence>
<name>A0A6J6DAR6_9ZZZZ</name>
<keyword evidence="1" id="KW-1133">Transmembrane helix</keyword>
<feature type="transmembrane region" description="Helical" evidence="1">
    <location>
        <begin position="34"/>
        <end position="51"/>
    </location>
</feature>